<comment type="subcellular location">
    <subcellularLocation>
        <location evidence="1">Membrane</location>
        <topology evidence="1">Multi-pass membrane protein</topology>
    </subcellularLocation>
</comment>
<dbReference type="RefSeq" id="WP_283830723.1">
    <property type="nucleotide sequence ID" value="NZ_JASJEU010000003.1"/>
</dbReference>
<evidence type="ECO:0000313" key="7">
    <source>
        <dbReference type="EMBL" id="MDJ1649393.1"/>
    </source>
</evidence>
<evidence type="ECO:0000256" key="2">
    <source>
        <dbReference type="ARBA" id="ARBA00022475"/>
    </source>
</evidence>
<dbReference type="InterPro" id="IPR051611">
    <property type="entry name" value="ECF_transporter_component"/>
</dbReference>
<keyword evidence="8" id="KW-1185">Reference proteome</keyword>
<feature type="transmembrane region" description="Helical" evidence="6">
    <location>
        <begin position="260"/>
        <end position="280"/>
    </location>
</feature>
<reference evidence="7 8" key="1">
    <citation type="submission" date="2023-05" db="EMBL/GenBank/DDBJ databases">
        <title>Gordonibacter KGMB12511T sp. nov., isolated from faeces of healthy Korean.</title>
        <authorList>
            <person name="Kim H.S."/>
            <person name="Kim J.-S."/>
            <person name="Suh M.K."/>
            <person name="Eom M.K."/>
            <person name="Do H.E."/>
            <person name="Lee J.-S."/>
        </authorList>
    </citation>
    <scope>NUCLEOTIDE SEQUENCE [LARGE SCALE GENOMIC DNA]</scope>
    <source>
        <strain evidence="7 8">KGMB12511</strain>
    </source>
</reference>
<accession>A0ABT7DIN6</accession>
<protein>
    <submittedName>
        <fullName evidence="7">Energy-coupling factor transporter transmembrane component T</fullName>
    </submittedName>
</protein>
<dbReference type="EMBL" id="JASJEU010000003">
    <property type="protein sequence ID" value="MDJ1649393.1"/>
    <property type="molecule type" value="Genomic_DNA"/>
</dbReference>
<dbReference type="PANTHER" id="PTHR34857">
    <property type="entry name" value="SLL0384 PROTEIN"/>
    <property type="match status" value="1"/>
</dbReference>
<sequence>MDNNDSIPQATVHTVAPQANSGACTASFSGRMAPRQVLALDAAEAKRTSVTFRRLDPRVALGIVLLLNVTAFSSSSILFELAAMGGSAAAMCWSGRTRSALRWLVAYAALLMLSTLFVAGGGLLAPFGASVTMIRRVLCIAAFASNMVATTRAGELACGLQRLRVPRKMACALCVMLRFFPTLGQEFRCVLDAMKVRGVALTPLRLLRHPLQVIEHVLVPVVARVGIVADELANAAVVRGIDSDASRTSYFDLRIRPCDFVFAVYFAALTVLVVATRWGVLV</sequence>
<evidence type="ECO:0000313" key="8">
    <source>
        <dbReference type="Proteomes" id="UP001232750"/>
    </source>
</evidence>
<keyword evidence="5 6" id="KW-0472">Membrane</keyword>
<evidence type="ECO:0000256" key="5">
    <source>
        <dbReference type="ARBA" id="ARBA00023136"/>
    </source>
</evidence>
<dbReference type="CDD" id="cd16914">
    <property type="entry name" value="EcfT"/>
    <property type="match status" value="1"/>
</dbReference>
<keyword evidence="2" id="KW-1003">Cell membrane</keyword>
<dbReference type="InterPro" id="IPR003339">
    <property type="entry name" value="ABC/ECF_trnsptr_transmembrane"/>
</dbReference>
<dbReference type="PANTHER" id="PTHR34857:SF2">
    <property type="entry name" value="SLL0384 PROTEIN"/>
    <property type="match status" value="1"/>
</dbReference>
<proteinExistence type="predicted"/>
<evidence type="ECO:0000256" key="6">
    <source>
        <dbReference type="SAM" id="Phobius"/>
    </source>
</evidence>
<feature type="transmembrane region" description="Helical" evidence="6">
    <location>
        <begin position="104"/>
        <end position="127"/>
    </location>
</feature>
<dbReference type="Proteomes" id="UP001232750">
    <property type="component" value="Unassembled WGS sequence"/>
</dbReference>
<gene>
    <name evidence="7" type="ORF">QNJ86_01120</name>
</gene>
<feature type="transmembrane region" description="Helical" evidence="6">
    <location>
        <begin position="59"/>
        <end position="84"/>
    </location>
</feature>
<dbReference type="Pfam" id="PF02361">
    <property type="entry name" value="CbiQ"/>
    <property type="match status" value="1"/>
</dbReference>
<evidence type="ECO:0000256" key="3">
    <source>
        <dbReference type="ARBA" id="ARBA00022692"/>
    </source>
</evidence>
<name>A0ABT7DIN6_9ACTN</name>
<evidence type="ECO:0000256" key="4">
    <source>
        <dbReference type="ARBA" id="ARBA00022989"/>
    </source>
</evidence>
<comment type="caution">
    <text evidence="7">The sequence shown here is derived from an EMBL/GenBank/DDBJ whole genome shotgun (WGS) entry which is preliminary data.</text>
</comment>
<organism evidence="7 8">
    <name type="scientific">Gordonibacter faecis</name>
    <dbReference type="NCBI Taxonomy" id="3047475"/>
    <lineage>
        <taxon>Bacteria</taxon>
        <taxon>Bacillati</taxon>
        <taxon>Actinomycetota</taxon>
        <taxon>Coriobacteriia</taxon>
        <taxon>Eggerthellales</taxon>
        <taxon>Eggerthellaceae</taxon>
        <taxon>Gordonibacter</taxon>
    </lineage>
</organism>
<keyword evidence="4 6" id="KW-1133">Transmembrane helix</keyword>
<evidence type="ECO:0000256" key="1">
    <source>
        <dbReference type="ARBA" id="ARBA00004141"/>
    </source>
</evidence>
<keyword evidence="3 6" id="KW-0812">Transmembrane</keyword>